<dbReference type="SUPFAM" id="SSF82549">
    <property type="entry name" value="DAK1/DegV-like"/>
    <property type="match status" value="1"/>
</dbReference>
<reference evidence="2" key="1">
    <citation type="submission" date="2020-10" db="EMBL/GenBank/DDBJ databases">
        <authorList>
            <person name="Gilroy R."/>
        </authorList>
    </citation>
    <scope>NUCLEOTIDE SEQUENCE</scope>
    <source>
        <strain evidence="2">ChiSxjej1B13-7958</strain>
    </source>
</reference>
<dbReference type="Gene3D" id="3.40.50.10170">
    <property type="match status" value="1"/>
</dbReference>
<dbReference type="PANTHER" id="PTHR33434:SF2">
    <property type="entry name" value="FATTY ACID-BINDING PROTEIN TM_1468"/>
    <property type="match status" value="1"/>
</dbReference>
<dbReference type="InterPro" id="IPR050270">
    <property type="entry name" value="DegV_domain_contain"/>
</dbReference>
<dbReference type="GO" id="GO:0008289">
    <property type="term" value="F:lipid binding"/>
    <property type="evidence" value="ECO:0007669"/>
    <property type="project" value="UniProtKB-KW"/>
</dbReference>
<dbReference type="Proteomes" id="UP000824242">
    <property type="component" value="Unassembled WGS sequence"/>
</dbReference>
<sequence length="274" mass="30440">MIALVTDSTACLTQAEARSWNVFLVPHTYRLDGNLYTETFEGENGAYVSVLRGSREKISLQASEEHFYHLFRSLKRNGMEVLCTVLSSRLSGAYSAAITVARRVGEGIAVVDSQLTAGGLYLLISRMREEIDKNHLTLSEAAAVCERLRGRIGVAFSVEQMDALRKSRRIGVVRQSVGSILNRRPILLLRRGGIISCGLARGWQEKSEQLAAQIPPDAQRLVVQYYEKKKEAVQFASALKKKLCVPLILLREIGPVLSIHIGEDALAVSWEEKE</sequence>
<proteinExistence type="predicted"/>
<dbReference type="Pfam" id="PF02645">
    <property type="entry name" value="DegV"/>
    <property type="match status" value="1"/>
</dbReference>
<reference evidence="2" key="2">
    <citation type="journal article" date="2021" name="PeerJ">
        <title>Extensive microbial diversity within the chicken gut microbiome revealed by metagenomics and culture.</title>
        <authorList>
            <person name="Gilroy R."/>
            <person name="Ravi A."/>
            <person name="Getino M."/>
            <person name="Pursley I."/>
            <person name="Horton D.L."/>
            <person name="Alikhan N.F."/>
            <person name="Baker D."/>
            <person name="Gharbi K."/>
            <person name="Hall N."/>
            <person name="Watson M."/>
            <person name="Adriaenssens E.M."/>
            <person name="Foster-Nyarko E."/>
            <person name="Jarju S."/>
            <person name="Secka A."/>
            <person name="Antonio M."/>
            <person name="Oren A."/>
            <person name="Chaudhuri R.R."/>
            <person name="La Ragione R."/>
            <person name="Hildebrand F."/>
            <person name="Pallen M.J."/>
        </authorList>
    </citation>
    <scope>NUCLEOTIDE SEQUENCE</scope>
    <source>
        <strain evidence="2">ChiSxjej1B13-7958</strain>
    </source>
</reference>
<dbReference type="Gene3D" id="3.30.1180.10">
    <property type="match status" value="1"/>
</dbReference>
<keyword evidence="1" id="KW-0446">Lipid-binding</keyword>
<dbReference type="EMBL" id="DVGZ01000020">
    <property type="protein sequence ID" value="HIR46392.1"/>
    <property type="molecule type" value="Genomic_DNA"/>
</dbReference>
<dbReference type="NCBIfam" id="TIGR00762">
    <property type="entry name" value="DegV"/>
    <property type="match status" value="1"/>
</dbReference>
<dbReference type="AlphaFoldDB" id="A0A9D1AKR3"/>
<accession>A0A9D1AKR3</accession>
<dbReference type="PANTHER" id="PTHR33434">
    <property type="entry name" value="DEGV DOMAIN-CONTAINING PROTEIN DR_1986-RELATED"/>
    <property type="match status" value="1"/>
</dbReference>
<dbReference type="InterPro" id="IPR043168">
    <property type="entry name" value="DegV_C"/>
</dbReference>
<dbReference type="InterPro" id="IPR003797">
    <property type="entry name" value="DegV"/>
</dbReference>
<name>A0A9D1AKR3_9FIRM</name>
<comment type="caution">
    <text evidence="2">The sequence shown here is derived from an EMBL/GenBank/DDBJ whole genome shotgun (WGS) entry which is preliminary data.</text>
</comment>
<evidence type="ECO:0000313" key="3">
    <source>
        <dbReference type="Proteomes" id="UP000824242"/>
    </source>
</evidence>
<evidence type="ECO:0000313" key="2">
    <source>
        <dbReference type="EMBL" id="HIR46392.1"/>
    </source>
</evidence>
<gene>
    <name evidence="2" type="ORF">IAB89_01845</name>
</gene>
<organism evidence="2 3">
    <name type="scientific">Candidatus Caccousia avicola</name>
    <dbReference type="NCBI Taxonomy" id="2840721"/>
    <lineage>
        <taxon>Bacteria</taxon>
        <taxon>Bacillati</taxon>
        <taxon>Bacillota</taxon>
        <taxon>Clostridia</taxon>
        <taxon>Eubacteriales</taxon>
        <taxon>Oscillospiraceae</taxon>
        <taxon>Oscillospiraceae incertae sedis</taxon>
        <taxon>Candidatus Caccousia</taxon>
    </lineage>
</organism>
<dbReference type="PROSITE" id="PS51482">
    <property type="entry name" value="DEGV"/>
    <property type="match status" value="1"/>
</dbReference>
<protein>
    <submittedName>
        <fullName evidence="2">DegV family EDD domain-containing protein</fullName>
    </submittedName>
</protein>
<evidence type="ECO:0000256" key="1">
    <source>
        <dbReference type="ARBA" id="ARBA00023121"/>
    </source>
</evidence>